<evidence type="ECO:0000313" key="2">
    <source>
        <dbReference type="Proteomes" id="UP000499080"/>
    </source>
</evidence>
<organism evidence="1 2">
    <name type="scientific">Araneus ventricosus</name>
    <name type="common">Orbweaver spider</name>
    <name type="synonym">Epeira ventricosa</name>
    <dbReference type="NCBI Taxonomy" id="182803"/>
    <lineage>
        <taxon>Eukaryota</taxon>
        <taxon>Metazoa</taxon>
        <taxon>Ecdysozoa</taxon>
        <taxon>Arthropoda</taxon>
        <taxon>Chelicerata</taxon>
        <taxon>Arachnida</taxon>
        <taxon>Araneae</taxon>
        <taxon>Araneomorphae</taxon>
        <taxon>Entelegynae</taxon>
        <taxon>Araneoidea</taxon>
        <taxon>Araneidae</taxon>
        <taxon>Araneus</taxon>
    </lineage>
</organism>
<sequence>MWMHGNLESHWTKKTTRNYKSGFALPILFQLEKDCDLVSSKWGYRQCGKYKLLRCIEHWSNCDGKKCVSRNETSLNDYRYRYFTKARTKNKVVNLNTLSLTSTAAQQHLFRVYYHVQTWLG</sequence>
<evidence type="ECO:0000313" key="1">
    <source>
        <dbReference type="EMBL" id="GBM63615.1"/>
    </source>
</evidence>
<name>A0A4Y2HEB5_ARAVE</name>
<dbReference type="EMBL" id="BGPR01001877">
    <property type="protein sequence ID" value="GBM63615.1"/>
    <property type="molecule type" value="Genomic_DNA"/>
</dbReference>
<protein>
    <submittedName>
        <fullName evidence="1">Uncharacterized protein</fullName>
    </submittedName>
</protein>
<keyword evidence="2" id="KW-1185">Reference proteome</keyword>
<proteinExistence type="predicted"/>
<dbReference type="OrthoDB" id="8195485at2759"/>
<reference evidence="1 2" key="1">
    <citation type="journal article" date="2019" name="Sci. Rep.">
        <title>Orb-weaving spider Araneus ventricosus genome elucidates the spidroin gene catalogue.</title>
        <authorList>
            <person name="Kono N."/>
            <person name="Nakamura H."/>
            <person name="Ohtoshi R."/>
            <person name="Moran D.A.P."/>
            <person name="Shinohara A."/>
            <person name="Yoshida Y."/>
            <person name="Fujiwara M."/>
            <person name="Mori M."/>
            <person name="Tomita M."/>
            <person name="Arakawa K."/>
        </authorList>
    </citation>
    <scope>NUCLEOTIDE SEQUENCE [LARGE SCALE GENOMIC DNA]</scope>
</reference>
<dbReference type="Proteomes" id="UP000499080">
    <property type="component" value="Unassembled WGS sequence"/>
</dbReference>
<gene>
    <name evidence="1" type="ORF">AVEN_65890_1</name>
</gene>
<dbReference type="AlphaFoldDB" id="A0A4Y2HEB5"/>
<comment type="caution">
    <text evidence="1">The sequence shown here is derived from an EMBL/GenBank/DDBJ whole genome shotgun (WGS) entry which is preliminary data.</text>
</comment>
<accession>A0A4Y2HEB5</accession>